<gene>
    <name evidence="5" type="primary">RvY_01384-1</name>
    <name evidence="5" type="synonym">RvY_01384.1</name>
    <name evidence="5" type="ORF">RvY_01384</name>
</gene>
<dbReference type="Gene3D" id="2.60.40.10">
    <property type="entry name" value="Immunoglobulins"/>
    <property type="match status" value="9"/>
</dbReference>
<feature type="domain" description="Fibronectin type-III" evidence="4">
    <location>
        <begin position="641"/>
        <end position="739"/>
    </location>
</feature>
<feature type="region of interest" description="Disordered" evidence="2">
    <location>
        <begin position="148"/>
        <end position="229"/>
    </location>
</feature>
<dbReference type="SUPFAM" id="SSF49265">
    <property type="entry name" value="Fibronectin type III"/>
    <property type="match status" value="5"/>
</dbReference>
<dbReference type="Proteomes" id="UP000186922">
    <property type="component" value="Unassembled WGS sequence"/>
</dbReference>
<dbReference type="InterPro" id="IPR050964">
    <property type="entry name" value="Striated_Muscle_Regulatory"/>
</dbReference>
<dbReference type="InterPro" id="IPR013783">
    <property type="entry name" value="Ig-like_fold"/>
</dbReference>
<dbReference type="OrthoDB" id="443915at2759"/>
<reference evidence="5 6" key="1">
    <citation type="journal article" date="2016" name="Nat. Commun.">
        <title>Extremotolerant tardigrade genome and improved radiotolerance of human cultured cells by tardigrade-unique protein.</title>
        <authorList>
            <person name="Hashimoto T."/>
            <person name="Horikawa D.D."/>
            <person name="Saito Y."/>
            <person name="Kuwahara H."/>
            <person name="Kozuka-Hata H."/>
            <person name="Shin-I T."/>
            <person name="Minakuchi Y."/>
            <person name="Ohishi K."/>
            <person name="Motoyama A."/>
            <person name="Aizu T."/>
            <person name="Enomoto A."/>
            <person name="Kondo K."/>
            <person name="Tanaka S."/>
            <person name="Hara Y."/>
            <person name="Koshikawa S."/>
            <person name="Sagara H."/>
            <person name="Miura T."/>
            <person name="Yokobori S."/>
            <person name="Miyagawa K."/>
            <person name="Suzuki Y."/>
            <person name="Kubo T."/>
            <person name="Oyama M."/>
            <person name="Kohara Y."/>
            <person name="Fujiyama A."/>
            <person name="Arakawa K."/>
            <person name="Katayama T."/>
            <person name="Toyoda A."/>
            <person name="Kunieda T."/>
        </authorList>
    </citation>
    <scope>NUCLEOTIDE SEQUENCE [LARGE SCALE GENOMIC DNA]</scope>
    <source>
        <strain evidence="5 6">YOKOZUNA-1</strain>
    </source>
</reference>
<feature type="transmembrane region" description="Helical" evidence="3">
    <location>
        <begin position="1154"/>
        <end position="1176"/>
    </location>
</feature>
<keyword evidence="3" id="KW-1133">Transmembrane helix</keyword>
<dbReference type="EMBL" id="BDGG01000001">
    <property type="protein sequence ID" value="GAU88746.1"/>
    <property type="molecule type" value="Genomic_DNA"/>
</dbReference>
<feature type="domain" description="Fibronectin type-III" evidence="4">
    <location>
        <begin position="836"/>
        <end position="926"/>
    </location>
</feature>
<dbReference type="PRINTS" id="PR00014">
    <property type="entry name" value="FNTYPEIII"/>
</dbReference>
<proteinExistence type="predicted"/>
<evidence type="ECO:0000313" key="5">
    <source>
        <dbReference type="EMBL" id="GAU88746.1"/>
    </source>
</evidence>
<evidence type="ECO:0000313" key="6">
    <source>
        <dbReference type="Proteomes" id="UP000186922"/>
    </source>
</evidence>
<accession>A0A1D1UGH6</accession>
<evidence type="ECO:0000256" key="1">
    <source>
        <dbReference type="ARBA" id="ARBA00022737"/>
    </source>
</evidence>
<feature type="domain" description="Fibronectin type-III" evidence="4">
    <location>
        <begin position="743"/>
        <end position="835"/>
    </location>
</feature>
<comment type="caution">
    <text evidence="5">The sequence shown here is derived from an EMBL/GenBank/DDBJ whole genome shotgun (WGS) entry which is preliminary data.</text>
</comment>
<protein>
    <recommendedName>
        <fullName evidence="4">Fibronectin type-III domain-containing protein</fullName>
    </recommendedName>
</protein>
<evidence type="ECO:0000256" key="2">
    <source>
        <dbReference type="SAM" id="MobiDB-lite"/>
    </source>
</evidence>
<feature type="domain" description="Fibronectin type-III" evidence="4">
    <location>
        <begin position="1020"/>
        <end position="1117"/>
    </location>
</feature>
<dbReference type="PANTHER" id="PTHR13817">
    <property type="entry name" value="TITIN"/>
    <property type="match status" value="1"/>
</dbReference>
<feature type="region of interest" description="Disordered" evidence="2">
    <location>
        <begin position="100"/>
        <end position="126"/>
    </location>
</feature>
<dbReference type="Pfam" id="PF00041">
    <property type="entry name" value="fn3"/>
    <property type="match status" value="6"/>
</dbReference>
<dbReference type="PANTHER" id="PTHR13817:SF73">
    <property type="entry name" value="FIBRONECTIN TYPE-III DOMAIN-CONTAINING PROTEIN"/>
    <property type="match status" value="1"/>
</dbReference>
<feature type="domain" description="Fibronectin type-III" evidence="4">
    <location>
        <begin position="454"/>
        <end position="542"/>
    </location>
</feature>
<feature type="domain" description="Fibronectin type-III" evidence="4">
    <location>
        <begin position="351"/>
        <end position="453"/>
    </location>
</feature>
<dbReference type="SMART" id="SM00060">
    <property type="entry name" value="FN3"/>
    <property type="match status" value="9"/>
</dbReference>
<organism evidence="5 6">
    <name type="scientific">Ramazzottius varieornatus</name>
    <name type="common">Water bear</name>
    <name type="synonym">Tardigrade</name>
    <dbReference type="NCBI Taxonomy" id="947166"/>
    <lineage>
        <taxon>Eukaryota</taxon>
        <taxon>Metazoa</taxon>
        <taxon>Ecdysozoa</taxon>
        <taxon>Tardigrada</taxon>
        <taxon>Eutardigrada</taxon>
        <taxon>Parachela</taxon>
        <taxon>Hypsibioidea</taxon>
        <taxon>Ramazzottiidae</taxon>
        <taxon>Ramazzottius</taxon>
    </lineage>
</organism>
<evidence type="ECO:0000256" key="3">
    <source>
        <dbReference type="SAM" id="Phobius"/>
    </source>
</evidence>
<feature type="domain" description="Fibronectin type-III" evidence="4">
    <location>
        <begin position="927"/>
        <end position="1019"/>
    </location>
</feature>
<keyword evidence="1" id="KW-0677">Repeat</keyword>
<name>A0A1D1UGH6_RAMVA</name>
<feature type="compositionally biased region" description="Polar residues" evidence="2">
    <location>
        <begin position="159"/>
        <end position="180"/>
    </location>
</feature>
<dbReference type="InterPro" id="IPR036116">
    <property type="entry name" value="FN3_sf"/>
</dbReference>
<feature type="compositionally biased region" description="Polar residues" evidence="2">
    <location>
        <begin position="116"/>
        <end position="126"/>
    </location>
</feature>
<dbReference type="PROSITE" id="PS50853">
    <property type="entry name" value="FN3"/>
    <property type="match status" value="9"/>
</dbReference>
<evidence type="ECO:0000259" key="4">
    <source>
        <dbReference type="PROSITE" id="PS50853"/>
    </source>
</evidence>
<dbReference type="AlphaFoldDB" id="A0A1D1UGH6"/>
<sequence>MCKRCCCFAGPASVTIMSNCSNPPTAVPVTVPPGQYVQQLIDERGVLRTVYISSQPFSESATAVESNIPNGYYVPLQMPVQGTAGNFSARMNVPRRLQVSPQTTSTNNVNGLPPQNGMSPQSNFSQEYHGFSQQNLSAPDDRNYQARQKLKKKYDNKSSRSSHSVTYSNRNYAADSNNDPFESHDIRKFQHSNHSRRNGDSHHLTNGSGDADRGHSSASVSPQVSSEGYESEEDVLRNFFSTVRPVTVENVKARSVSITCTPLDFTQLDTSLLEKFGNLREGDLEYYVCCGEPTEKQRIFTAGTAPQLTLQLVELRPHTEYLVSAQVGIGDLKGKQSEPVTFRTAKAQPDPPEPAIYVSRTKNALSIKWRASRNDNGAKVLRYIVEHDQGQGDEAVQQQPQWTECYRGLNTQTKITKLQPNSTYRFRIFAENEVGLSTPSPVVAYATAGLPPSQPDPPRVVEAAAHHVVFEWEKRPGEDSYTLQLEDPSTGHGFLTKYHGHDACCTCTDLTRVTEYKVRLAAENSEGVGAYSDVINVTTGAQLPRCPSKPYVKGRLQPTSFRVQWDAPTDSGGEPVIEYVVECTGTDGFRLDHSSPDNQLLVSGVQPGQTYFVRVHACNSTGKGAPSDVCMIHTPPVAPGIPTPPALVGKPKPTGVALRWEAPESNGGEAISKYELKKIIYYEGYSSENDGVVVYYGPLKENHVEGLSAGKVYCFLVRAYNSVGPGPWSDVTQVETAPGPPDAPETLRLQAKSASVILASWKEPWSNGAPVTEYKLEQASSESPDDFTTIYTGSKLSHEIKNLNPNTEYFFRVSASNFAGSGPSSSPHSCWTPPAVPGAIQISSVSHLASPTAITLSWIAPEDNGSSITGYKIDFDGHVRVVDEPVEQFLLDGLQPDSVYRIRIQATNGIGDGPFSAPLKVKTKPVAPDAPVLEVVSVSHNNIKVKWSSVMKSSVEVEYILEMAFNKKDVFQNVYRGTLTNHKLNKVKEDTPYFFRVYAVNEAGDGPPSAVVECRTPKAPPPAVKGPKVLPAEDSCILQWSKPSQADGEDISYILQCAKANGVFVDVYKGSDLSYKYGKFEPGVSYQFRVKPVRLLSDARTIPGSWSPVTVHAVPIPSFKEVAQSTEAPVEKKRPPRRTLRQLVKGVDISDERVAIFTAGVCVLICVVLISSYILLSN</sequence>
<keyword evidence="6" id="KW-1185">Reference proteome</keyword>
<keyword evidence="3" id="KW-0472">Membrane</keyword>
<dbReference type="CDD" id="cd00063">
    <property type="entry name" value="FN3"/>
    <property type="match status" value="9"/>
</dbReference>
<keyword evidence="3" id="KW-0812">Transmembrane</keyword>
<dbReference type="InterPro" id="IPR003961">
    <property type="entry name" value="FN3_dom"/>
</dbReference>
<feature type="domain" description="Fibronectin type-III" evidence="4">
    <location>
        <begin position="546"/>
        <end position="637"/>
    </location>
</feature>
<feature type="compositionally biased region" description="Polar residues" evidence="2">
    <location>
        <begin position="100"/>
        <end position="110"/>
    </location>
</feature>
<feature type="compositionally biased region" description="Low complexity" evidence="2">
    <location>
        <begin position="216"/>
        <end position="226"/>
    </location>
</feature>
<dbReference type="STRING" id="947166.A0A1D1UGH6"/>
<feature type="domain" description="Fibronectin type-III" evidence="4">
    <location>
        <begin position="242"/>
        <end position="347"/>
    </location>
</feature>